<dbReference type="InterPro" id="IPR031127">
    <property type="entry name" value="E3_UB_ligase_RBR"/>
</dbReference>
<organism evidence="23 24">
    <name type="scientific">Sinocyclocheilus grahami</name>
    <name type="common">Dianchi golden-line fish</name>
    <name type="synonym">Barbus grahami</name>
    <dbReference type="NCBI Taxonomy" id="75366"/>
    <lineage>
        <taxon>Eukaryota</taxon>
        <taxon>Metazoa</taxon>
        <taxon>Chordata</taxon>
        <taxon>Craniata</taxon>
        <taxon>Vertebrata</taxon>
        <taxon>Euteleostomi</taxon>
        <taxon>Actinopterygii</taxon>
        <taxon>Neopterygii</taxon>
        <taxon>Teleostei</taxon>
        <taxon>Ostariophysi</taxon>
        <taxon>Cypriniformes</taxon>
        <taxon>Cyprinidae</taxon>
        <taxon>Cyprininae</taxon>
        <taxon>Sinocyclocheilus</taxon>
    </lineage>
</organism>
<feature type="domain" description="RING-type" evidence="22">
    <location>
        <begin position="200"/>
        <end position="417"/>
    </location>
</feature>
<evidence type="ECO:0000256" key="16">
    <source>
        <dbReference type="ARBA" id="ARBA00044508"/>
    </source>
</evidence>
<dbReference type="CDD" id="cd20341">
    <property type="entry name" value="BRcat_RBR_RNF14"/>
    <property type="match status" value="1"/>
</dbReference>
<dbReference type="FunFam" id="3.10.110.10:FF:000049">
    <property type="entry name" value="RBR-type E3 ubiquitin transferase"/>
    <property type="match status" value="1"/>
</dbReference>
<dbReference type="Pfam" id="PF22191">
    <property type="entry name" value="IBR_1"/>
    <property type="match status" value="1"/>
</dbReference>
<dbReference type="InterPro" id="IPR016135">
    <property type="entry name" value="UBQ-conjugating_enzyme/RWD"/>
</dbReference>
<dbReference type="SUPFAM" id="SSF57850">
    <property type="entry name" value="RING/U-box"/>
    <property type="match status" value="3"/>
</dbReference>
<dbReference type="GO" id="GO:0005634">
    <property type="term" value="C:nucleus"/>
    <property type="evidence" value="ECO:0007669"/>
    <property type="project" value="UniProtKB-SubCell"/>
</dbReference>
<reference evidence="23" key="2">
    <citation type="submission" date="2025-09" db="UniProtKB">
        <authorList>
            <consortium name="Ensembl"/>
        </authorList>
    </citation>
    <scope>IDENTIFICATION</scope>
</reference>
<keyword evidence="10 19" id="KW-0863">Zinc-finger</keyword>
<evidence type="ECO:0000256" key="17">
    <source>
        <dbReference type="ARBA" id="ARBA00067098"/>
    </source>
</evidence>
<evidence type="ECO:0000256" key="9">
    <source>
        <dbReference type="ARBA" id="ARBA00022737"/>
    </source>
</evidence>
<dbReference type="InterPro" id="IPR031128">
    <property type="entry name" value="RNF14_RING-HC_Zfn"/>
</dbReference>
<evidence type="ECO:0000256" key="1">
    <source>
        <dbReference type="ARBA" id="ARBA00001798"/>
    </source>
</evidence>
<dbReference type="GO" id="GO:0016567">
    <property type="term" value="P:protein ubiquitination"/>
    <property type="evidence" value="ECO:0007669"/>
    <property type="project" value="InterPro"/>
</dbReference>
<keyword evidence="24" id="KW-1185">Reference proteome</keyword>
<evidence type="ECO:0000256" key="11">
    <source>
        <dbReference type="ARBA" id="ARBA00022786"/>
    </source>
</evidence>
<feature type="domain" description="RING-type" evidence="20">
    <location>
        <begin position="204"/>
        <end position="249"/>
    </location>
</feature>
<keyword evidence="15" id="KW-0539">Nucleus</keyword>
<dbReference type="SMART" id="SM00591">
    <property type="entry name" value="RWD"/>
    <property type="match status" value="1"/>
</dbReference>
<dbReference type="PROSITE" id="PS00518">
    <property type="entry name" value="ZF_RING_1"/>
    <property type="match status" value="1"/>
</dbReference>
<evidence type="ECO:0000313" key="24">
    <source>
        <dbReference type="Proteomes" id="UP000472262"/>
    </source>
</evidence>
<dbReference type="InterPro" id="IPR001841">
    <property type="entry name" value="Znf_RING"/>
</dbReference>
<proteinExistence type="inferred from homology"/>
<dbReference type="Proteomes" id="UP000472262">
    <property type="component" value="Unassembled WGS sequence"/>
</dbReference>
<dbReference type="GO" id="GO:0061630">
    <property type="term" value="F:ubiquitin protein ligase activity"/>
    <property type="evidence" value="ECO:0007669"/>
    <property type="project" value="UniProtKB-EC"/>
</dbReference>
<evidence type="ECO:0000256" key="8">
    <source>
        <dbReference type="ARBA" id="ARBA00022723"/>
    </source>
</evidence>
<dbReference type="CDD" id="cd23820">
    <property type="entry name" value="RWD_RNF14"/>
    <property type="match status" value="1"/>
</dbReference>
<dbReference type="Ensembl" id="ENSSGRT00000054879.1">
    <property type="protein sequence ID" value="ENSSGRP00000051368.1"/>
    <property type="gene ID" value="ENSSGRG00000027180.1"/>
</dbReference>
<evidence type="ECO:0000256" key="5">
    <source>
        <dbReference type="ARBA" id="ARBA00012251"/>
    </source>
</evidence>
<evidence type="ECO:0000256" key="6">
    <source>
        <dbReference type="ARBA" id="ARBA00022490"/>
    </source>
</evidence>
<sequence length="442" mass="50962">MSANQEAQSDELLALASVYDEEEFCRTESRQKGKIHLCLELPPNFRLLVKGQACVECGISFLPPLVLSFELPTDYPSTSPPVFTLSSKWLSRIQITTLCKRLDELWEKNRGNVVLFTWIQFLKEETLEFLNIQSLLEIQTIDGQPQCESGQNQAVDTAIEKSKVQAFDQRAVQEVYHHTDILTQLLDFNEAQKQKNFDGKIFCCGICFSENLGSNFLSFKECQHFYCKACMKEYFQIQIRDGKVQCLTCPEPECMSMATPAQVKLLVDHDEFARYDRLLLQWSLNLMADVVYCPRMSCCMAVMIEPDTTMGICPSCQFVFCTLCKRTYHGLSLLQQEKELLEKQLIQRETDEDLSKDWLKENSKPCPSCGANIQKELGCNKMTCSSCQQYFCWICLAVLKRNDTYSHFRDSNCPCYDHAFTTHQLQLERRESHRSNQVVGDY</sequence>
<reference evidence="23" key="1">
    <citation type="submission" date="2025-08" db="UniProtKB">
        <authorList>
            <consortium name="Ensembl"/>
        </authorList>
    </citation>
    <scope>IDENTIFICATION</scope>
</reference>
<dbReference type="CDD" id="cd16628">
    <property type="entry name" value="RING-HC_RBR_RNF14"/>
    <property type="match status" value="1"/>
</dbReference>
<evidence type="ECO:0000256" key="15">
    <source>
        <dbReference type="ARBA" id="ARBA00023242"/>
    </source>
</evidence>
<dbReference type="InterPro" id="IPR013083">
    <property type="entry name" value="Znf_RING/FYVE/PHD"/>
</dbReference>
<evidence type="ECO:0000256" key="12">
    <source>
        <dbReference type="ARBA" id="ARBA00022833"/>
    </source>
</evidence>
<comment type="pathway">
    <text evidence="4">Protein modification; protein ubiquitination.</text>
</comment>
<dbReference type="OMA" id="SVKWLEP"/>
<dbReference type="GO" id="GO:0008270">
    <property type="term" value="F:zinc ion binding"/>
    <property type="evidence" value="ECO:0007669"/>
    <property type="project" value="UniProtKB-KW"/>
</dbReference>
<keyword evidence="11" id="KW-0833">Ubl conjugation pathway</keyword>
<evidence type="ECO:0000259" key="22">
    <source>
        <dbReference type="PROSITE" id="PS51873"/>
    </source>
</evidence>
<evidence type="ECO:0000259" key="20">
    <source>
        <dbReference type="PROSITE" id="PS50089"/>
    </source>
</evidence>
<evidence type="ECO:0000259" key="21">
    <source>
        <dbReference type="PROSITE" id="PS50908"/>
    </source>
</evidence>
<evidence type="ECO:0000256" key="18">
    <source>
        <dbReference type="ARBA" id="ARBA00075528"/>
    </source>
</evidence>
<accession>A0A672NKT8</accession>
<evidence type="ECO:0000256" key="14">
    <source>
        <dbReference type="ARBA" id="ARBA00023163"/>
    </source>
</evidence>
<dbReference type="Pfam" id="PF01485">
    <property type="entry name" value="IBR"/>
    <property type="match status" value="1"/>
</dbReference>
<dbReference type="InterPro" id="IPR006575">
    <property type="entry name" value="RWD_dom"/>
</dbReference>
<comment type="subcellular location">
    <subcellularLocation>
        <location evidence="3">Cytoplasm</location>
    </subcellularLocation>
    <subcellularLocation>
        <location evidence="2">Nucleus</location>
    </subcellularLocation>
</comment>
<dbReference type="PROSITE" id="PS50908">
    <property type="entry name" value="RWD"/>
    <property type="match status" value="1"/>
</dbReference>
<dbReference type="PROSITE" id="PS51873">
    <property type="entry name" value="TRIAD"/>
    <property type="match status" value="1"/>
</dbReference>
<evidence type="ECO:0000256" key="3">
    <source>
        <dbReference type="ARBA" id="ARBA00004496"/>
    </source>
</evidence>
<evidence type="ECO:0000256" key="19">
    <source>
        <dbReference type="PROSITE-ProRule" id="PRU00175"/>
    </source>
</evidence>
<dbReference type="EC" id="2.3.2.31" evidence="5"/>
<name>A0A672NKT8_SINGR</name>
<protein>
    <recommendedName>
        <fullName evidence="17">E3 ubiquitin-protein ligase RNF14</fullName>
        <ecNumber evidence="5">2.3.2.31</ecNumber>
    </recommendedName>
    <alternativeName>
        <fullName evidence="18">RING finger protein 14</fullName>
    </alternativeName>
</protein>
<dbReference type="CDD" id="cd20354">
    <property type="entry name" value="Rcat_RBR_RNF14"/>
    <property type="match status" value="1"/>
</dbReference>
<dbReference type="InterPro" id="IPR017907">
    <property type="entry name" value="Znf_RING_CS"/>
</dbReference>
<keyword evidence="9" id="KW-0677">Repeat</keyword>
<comment type="catalytic activity">
    <reaction evidence="1">
        <text>[E2 ubiquitin-conjugating enzyme]-S-ubiquitinyl-L-cysteine + [acceptor protein]-L-lysine = [E2 ubiquitin-conjugating enzyme]-L-cysteine + [acceptor protein]-N(6)-ubiquitinyl-L-lysine.</text>
        <dbReference type="EC" id="2.3.2.31"/>
    </reaction>
</comment>
<keyword evidence="13" id="KW-0805">Transcription regulation</keyword>
<dbReference type="GO" id="GO:0005737">
    <property type="term" value="C:cytoplasm"/>
    <property type="evidence" value="ECO:0007669"/>
    <property type="project" value="UniProtKB-SubCell"/>
</dbReference>
<evidence type="ECO:0000256" key="10">
    <source>
        <dbReference type="ARBA" id="ARBA00022771"/>
    </source>
</evidence>
<dbReference type="Gene3D" id="1.20.120.1750">
    <property type="match status" value="1"/>
</dbReference>
<dbReference type="InParanoid" id="A0A672NKT8"/>
<dbReference type="Gene3D" id="3.10.110.10">
    <property type="entry name" value="Ubiquitin Conjugating Enzyme"/>
    <property type="match status" value="1"/>
</dbReference>
<dbReference type="SMART" id="SM00647">
    <property type="entry name" value="IBR"/>
    <property type="match status" value="2"/>
</dbReference>
<dbReference type="InterPro" id="IPR044066">
    <property type="entry name" value="TRIAD_supradom"/>
</dbReference>
<evidence type="ECO:0000256" key="4">
    <source>
        <dbReference type="ARBA" id="ARBA00004906"/>
    </source>
</evidence>
<dbReference type="PANTHER" id="PTHR11685">
    <property type="entry name" value="RBR FAMILY RING FINGER AND IBR DOMAIN-CONTAINING"/>
    <property type="match status" value="1"/>
</dbReference>
<comment type="similarity">
    <text evidence="16">Belongs to the RBR family. RNF14 subfamily.</text>
</comment>
<keyword evidence="6" id="KW-0963">Cytoplasm</keyword>
<dbReference type="SUPFAM" id="SSF54495">
    <property type="entry name" value="UBC-like"/>
    <property type="match status" value="1"/>
</dbReference>
<keyword evidence="7" id="KW-0808">Transferase</keyword>
<dbReference type="Gene3D" id="2.20.25.20">
    <property type="match status" value="1"/>
</dbReference>
<dbReference type="AlphaFoldDB" id="A0A672NKT8"/>
<evidence type="ECO:0000313" key="23">
    <source>
        <dbReference type="Ensembl" id="ENSSGRP00000051368.1"/>
    </source>
</evidence>
<dbReference type="InterPro" id="IPR047548">
    <property type="entry name" value="Rcat_RBR_RNF14"/>
</dbReference>
<feature type="domain" description="RWD" evidence="21">
    <location>
        <begin position="10"/>
        <end position="129"/>
    </location>
</feature>
<evidence type="ECO:0000256" key="13">
    <source>
        <dbReference type="ARBA" id="ARBA00023015"/>
    </source>
</evidence>
<keyword evidence="14" id="KW-0804">Transcription</keyword>
<dbReference type="Pfam" id="PF05773">
    <property type="entry name" value="RWD"/>
    <property type="match status" value="1"/>
</dbReference>
<dbReference type="InterPro" id="IPR002867">
    <property type="entry name" value="IBR_dom"/>
</dbReference>
<dbReference type="Gene3D" id="3.30.40.10">
    <property type="entry name" value="Zinc/RING finger domain, C3HC4 (zinc finger)"/>
    <property type="match status" value="1"/>
</dbReference>
<dbReference type="PROSITE" id="PS50089">
    <property type="entry name" value="ZF_RING_2"/>
    <property type="match status" value="1"/>
</dbReference>
<evidence type="ECO:0000256" key="2">
    <source>
        <dbReference type="ARBA" id="ARBA00004123"/>
    </source>
</evidence>
<dbReference type="GO" id="GO:0060828">
    <property type="term" value="P:regulation of canonical Wnt signaling pathway"/>
    <property type="evidence" value="ECO:0007669"/>
    <property type="project" value="UniProtKB-ARBA"/>
</dbReference>
<evidence type="ECO:0000256" key="7">
    <source>
        <dbReference type="ARBA" id="ARBA00022679"/>
    </source>
</evidence>
<keyword evidence="12" id="KW-0862">Zinc</keyword>
<dbReference type="FunFam" id="3.30.40.10:FF:000186">
    <property type="entry name" value="RBR-type E3 ubiquitin transferase"/>
    <property type="match status" value="1"/>
</dbReference>
<keyword evidence="8" id="KW-0479">Metal-binding</keyword>